<dbReference type="AlphaFoldDB" id="A0A1S8WYB7"/>
<evidence type="ECO:0008006" key="3">
    <source>
        <dbReference type="Google" id="ProtNLM"/>
    </source>
</evidence>
<proteinExistence type="predicted"/>
<dbReference type="Proteomes" id="UP000243686">
    <property type="component" value="Unassembled WGS sequence"/>
</dbReference>
<name>A0A1S8WYB7_OPIVI</name>
<accession>A0A1S8WYB7</accession>
<evidence type="ECO:0000313" key="2">
    <source>
        <dbReference type="Proteomes" id="UP000243686"/>
    </source>
</evidence>
<dbReference type="EMBL" id="KV893245">
    <property type="protein sequence ID" value="OON19522.1"/>
    <property type="molecule type" value="Genomic_DNA"/>
</dbReference>
<gene>
    <name evidence="1" type="ORF">X801_04609</name>
</gene>
<keyword evidence="2" id="KW-1185">Reference proteome</keyword>
<protein>
    <recommendedName>
        <fullName evidence="3">SLC26A/SulP transporter domain-containing protein</fullName>
    </recommendedName>
</protein>
<evidence type="ECO:0000313" key="1">
    <source>
        <dbReference type="EMBL" id="OON19522.1"/>
    </source>
</evidence>
<organism evidence="1 2">
    <name type="scientific">Opisthorchis viverrini</name>
    <name type="common">Southeast Asian liver fluke</name>
    <dbReference type="NCBI Taxonomy" id="6198"/>
    <lineage>
        <taxon>Eukaryota</taxon>
        <taxon>Metazoa</taxon>
        <taxon>Spiralia</taxon>
        <taxon>Lophotrochozoa</taxon>
        <taxon>Platyhelminthes</taxon>
        <taxon>Trematoda</taxon>
        <taxon>Digenea</taxon>
        <taxon>Opisthorchiida</taxon>
        <taxon>Opisthorchiata</taxon>
        <taxon>Opisthorchiidae</taxon>
        <taxon>Opisthorchis</taxon>
    </lineage>
</organism>
<reference evidence="1 2" key="1">
    <citation type="submission" date="2015-03" db="EMBL/GenBank/DDBJ databases">
        <title>Draft genome of the nematode, Opisthorchis viverrini.</title>
        <authorList>
            <person name="Mitreva M."/>
        </authorList>
    </citation>
    <scope>NUCLEOTIDE SEQUENCE [LARGE SCALE GENOMIC DNA]</scope>
    <source>
        <strain evidence="1">Khon Kaen</strain>
    </source>
</reference>
<sequence>MPAEGIPVELDYNIARRVFSVEDFQTAYNRVHKEKKHFLPRLKQSCRSFSCRNIVSYILPFYSILASFYTLRAFLHDVIAGITMSILHVPQGKISFPMMFGL</sequence>